<evidence type="ECO:0000313" key="2">
    <source>
        <dbReference type="Proteomes" id="UP001589609"/>
    </source>
</evidence>
<reference evidence="1 2" key="1">
    <citation type="submission" date="2024-09" db="EMBL/GenBank/DDBJ databases">
        <authorList>
            <person name="Sun Q."/>
            <person name="Mori K."/>
        </authorList>
    </citation>
    <scope>NUCLEOTIDE SEQUENCE [LARGE SCALE GENOMIC DNA]</scope>
    <source>
        <strain evidence="1 2">JCM 11201</strain>
    </source>
</reference>
<proteinExistence type="predicted"/>
<dbReference type="RefSeq" id="WP_379952383.1">
    <property type="nucleotide sequence ID" value="NZ_JBHMAF010000197.1"/>
</dbReference>
<evidence type="ECO:0000313" key="1">
    <source>
        <dbReference type="EMBL" id="MFB9762478.1"/>
    </source>
</evidence>
<dbReference type="Proteomes" id="UP001589609">
    <property type="component" value="Unassembled WGS sequence"/>
</dbReference>
<protein>
    <submittedName>
        <fullName evidence="1">Uncharacterized protein</fullName>
    </submittedName>
</protein>
<keyword evidence="2" id="KW-1185">Reference proteome</keyword>
<organism evidence="1 2">
    <name type="scientific">Ectobacillus funiculus</name>
    <dbReference type="NCBI Taxonomy" id="137993"/>
    <lineage>
        <taxon>Bacteria</taxon>
        <taxon>Bacillati</taxon>
        <taxon>Bacillota</taxon>
        <taxon>Bacilli</taxon>
        <taxon>Bacillales</taxon>
        <taxon>Bacillaceae</taxon>
        <taxon>Ectobacillus</taxon>
    </lineage>
</organism>
<dbReference type="EMBL" id="JBHMAF010000197">
    <property type="protein sequence ID" value="MFB9762478.1"/>
    <property type="molecule type" value="Genomic_DNA"/>
</dbReference>
<sequence length="126" mass="14729">MSNKLVDIYATKEKKPPKRHKDKLRHVRIPLKDEYLRYVRTLARVEGKTVTDITELLIQDILERDYVWQIDIIESDYEATAKHSVQAWLPPSAHDVLFDLSVEHLSSIRHVAYSLLIRGLKGRGLR</sequence>
<name>A0ABV5WPX2_9BACI</name>
<comment type="caution">
    <text evidence="1">The sequence shown here is derived from an EMBL/GenBank/DDBJ whole genome shotgun (WGS) entry which is preliminary data.</text>
</comment>
<gene>
    <name evidence="1" type="ORF">ACFFMS_30075</name>
</gene>
<accession>A0ABV5WPX2</accession>